<dbReference type="InterPro" id="IPR003439">
    <property type="entry name" value="ABC_transporter-like_ATP-bd"/>
</dbReference>
<dbReference type="GO" id="GO:0005886">
    <property type="term" value="C:plasma membrane"/>
    <property type="evidence" value="ECO:0007669"/>
    <property type="project" value="UniProtKB-ARBA"/>
</dbReference>
<evidence type="ECO:0000256" key="7">
    <source>
        <dbReference type="ARBA" id="ARBA00022840"/>
    </source>
</evidence>
<feature type="domain" description="ABC transmembrane type-1" evidence="17">
    <location>
        <begin position="300"/>
        <end position="600"/>
    </location>
</feature>
<dbReference type="CDD" id="cd03250">
    <property type="entry name" value="ABCC_MRP_domain1"/>
    <property type="match status" value="1"/>
</dbReference>
<feature type="transmembrane region" description="Helical" evidence="15">
    <location>
        <begin position="36"/>
        <end position="58"/>
    </location>
</feature>
<feature type="transmembrane region" description="Helical" evidence="15">
    <location>
        <begin position="434"/>
        <end position="453"/>
    </location>
</feature>
<dbReference type="Pfam" id="PF00664">
    <property type="entry name" value="ABC_membrane"/>
    <property type="match status" value="2"/>
</dbReference>
<dbReference type="Pfam" id="PF00005">
    <property type="entry name" value="ABC_tran"/>
    <property type="match status" value="2"/>
</dbReference>
<keyword evidence="11" id="KW-0325">Glycoprotein</keyword>
<feature type="domain" description="ABC transmembrane type-1" evidence="17">
    <location>
        <begin position="1012"/>
        <end position="1296"/>
    </location>
</feature>
<evidence type="ECO:0000256" key="5">
    <source>
        <dbReference type="ARBA" id="ARBA00022737"/>
    </source>
</evidence>
<dbReference type="RefSeq" id="XP_038068619.1">
    <property type="nucleotide sequence ID" value="XM_038212691.1"/>
</dbReference>
<dbReference type="PANTHER" id="PTHR24223">
    <property type="entry name" value="ATP-BINDING CASSETTE SUB-FAMILY C"/>
    <property type="match status" value="1"/>
</dbReference>
<evidence type="ECO:0000256" key="14">
    <source>
        <dbReference type="SAM" id="MobiDB-lite"/>
    </source>
</evidence>
<dbReference type="InterPro" id="IPR036640">
    <property type="entry name" value="ABC1_TM_sf"/>
</dbReference>
<dbReference type="Gene3D" id="3.40.50.300">
    <property type="entry name" value="P-loop containing nucleotide triphosphate hydrolases"/>
    <property type="match status" value="2"/>
</dbReference>
<feature type="region of interest" description="Disordered" evidence="14">
    <location>
        <begin position="622"/>
        <end position="687"/>
    </location>
</feature>
<feature type="compositionally biased region" description="Basic and acidic residues" evidence="14">
    <location>
        <begin position="656"/>
        <end position="666"/>
    </location>
</feature>
<reference evidence="18" key="1">
    <citation type="submission" date="2022-11" db="UniProtKB">
        <authorList>
            <consortium name="EnsemblMetazoa"/>
        </authorList>
    </citation>
    <scope>IDENTIFICATION</scope>
</reference>
<dbReference type="PROSITE" id="PS50893">
    <property type="entry name" value="ABC_TRANSPORTER_2"/>
    <property type="match status" value="2"/>
</dbReference>
<dbReference type="EnsemblMetazoa" id="XM_038212691.1">
    <property type="protein sequence ID" value="XP_038068619.1"/>
    <property type="gene ID" value="LOC119737992"/>
</dbReference>
<dbReference type="CDD" id="cd03244">
    <property type="entry name" value="ABCC_MRP_domain2"/>
    <property type="match status" value="1"/>
</dbReference>
<comment type="similarity">
    <text evidence="2">Belongs to the ABC transporter superfamily. ABCC family. Conjugate transporter (TC 3.A.1.208) subfamily.</text>
</comment>
<dbReference type="GeneID" id="119737992"/>
<evidence type="ECO:0000256" key="9">
    <source>
        <dbReference type="ARBA" id="ARBA00023136"/>
    </source>
</evidence>
<sequence>MAVNWEWLCGLNYSYIEDDFHSNTCLVDGLVAIPHAAFLLLSSLILLVLGCCTSYRRVHTNYLLVYPGHSLRWLVSVLLLVLIIASIGEGIMTDETYQAWKQPTQPHLYIHSIVAFVAVGVSLIYYHHMELWQTPAMSVLLMVYWIFSLICEVVRILNLQLQNDINVHVLLFDLTIIKLAIYALFIFLEMNVIRTKLCGYRHDDQGLPNDLKQPDLKCMHYNVNIASSLTFWWVNWLLALGYKKHLELSDLGVVPDRHKAKANHDRFRNVFREEAEKARKVGKQASLFKIYWKVYGGRMLLAGVLKLLGESLNFVGPLVLGLVTVYVQTIETPANNAEAIAPHNVKVEEFFQNGFVLVMVMFFAALASSVCLQTHFYISIIEGMNVGAAIQAMVYEKSLRLSTVAISSGEMHMGQITNHMSVDQDSIQYMFQNINMAIAAPIQIVVNLVLLYLQMGPSALIAASVFLVATPCQVKIAQFMGKQEKKRLSFADNRLSKTNELLQGIKLLKLYAWEGLYCKAIEVIRGNELHYLYKIGAAYICTLVSTFSTPVFVTILGFGTYSALTGKPLNPDVTFSALALFNMLFLPLIFLPVSLLFVINGVVSTGRVQKFLAGPEIAEVPNDSRGQRSMGQREGAANSAIHDQNPDLFSNSSNVEEYKDSADTERSYLLSSDNRGSRRGETSKSPLHDIIFHKHSPQKMKPSVAIKISNGNFLWDPATDTPVLSNINVEIPEGKLTIVIGQVGSGKSSLLSAILGEMTTVSGSVQLRDRNQIALAAQKPWLVNGTLLDNVLFSLQLDTKRYHRVIASCALKPDIDILPAGDQTEIGEKGINLSGGQKQRVSVARAVYSGRDIIILDDPLSALDVHVGSQLFKEAISKFLLGHRQTVVLVTHQLQYLNRADLIIKIEDGRIVAQGTLDDIITAYPDMYSEYNQAVKLATESEAEAEMSGYESESMKQDRLLMERQVKTEGHRSKGDGDAAGTLMEKEEIERGTVSYKIYMYYGQIFGPLIALIAACLSGLYAGLNIAANFKLSEWSESGLGNITYVNQQVEQYLGIFVAYEIGYLVCRILTVSCLVWGIMRAAKGLHHRLLRNIIRVPLRFFDTVPIGRVLNRFSNDTALIDVKISQTILVVIATFLNVVSSVVVNTIVMPIFIAFFVPVAIAFIVLQMYFLASSRELQRLNSTSKSPVLAFFSESLTGLTTIRAYRAGGRFFKALIDRINGNLSAFMYLQIVIRWVCIRLDFLGATTVLIAGMATLVGAFTMNLSSSLVGLALTYTLQIAQFLNGLTRMAGDLEMQMNGTERVKYYTGVSNEPYDGEDPPPEWPQEGRIQLDHVSVRYAIDTDTVLNDITLDFKAGEKVGICGRTGAGKSSLTLALLRVIDICQGHILIDGVDIKSVPLTTLRSKISIIPQDPVLFTGTIRMNLNPVPSSDKTDEELWHALEISQLKDVVTSLEGGLDFLVTEGGENFSVGQRQLFCLARAFLRKSRILIMDEATASMDQETDNLLQKVVEVAFAERTVLTIAHRISTILNSDSILVLDEGKLAEYGTPDELMAMEDGIFASFVRDKDK</sequence>
<dbReference type="Pfam" id="PF24357">
    <property type="entry name" value="TMD0_ABC"/>
    <property type="match status" value="1"/>
</dbReference>
<comment type="catalytic activity">
    <reaction evidence="13">
        <text>leukotriene C4(in) + ATP + H2O = leukotriene C4(out) + ADP + phosphate + H(+)</text>
        <dbReference type="Rhea" id="RHEA:38963"/>
        <dbReference type="ChEBI" id="CHEBI:15377"/>
        <dbReference type="ChEBI" id="CHEBI:15378"/>
        <dbReference type="ChEBI" id="CHEBI:30616"/>
        <dbReference type="ChEBI" id="CHEBI:43474"/>
        <dbReference type="ChEBI" id="CHEBI:57973"/>
        <dbReference type="ChEBI" id="CHEBI:456216"/>
    </reaction>
    <physiologicalReaction direction="left-to-right" evidence="13">
        <dbReference type="Rhea" id="RHEA:38964"/>
    </physiologicalReaction>
</comment>
<feature type="transmembrane region" description="Helical" evidence="15">
    <location>
        <begin position="459"/>
        <end position="477"/>
    </location>
</feature>
<feature type="transmembrane region" description="Helical" evidence="15">
    <location>
        <begin position="138"/>
        <end position="157"/>
    </location>
</feature>
<feature type="transmembrane region" description="Helical" evidence="15">
    <location>
        <begin position="169"/>
        <end position="188"/>
    </location>
</feature>
<feature type="transmembrane region" description="Helical" evidence="15">
    <location>
        <begin position="1005"/>
        <end position="1028"/>
    </location>
</feature>
<dbReference type="GO" id="GO:0016887">
    <property type="term" value="F:ATP hydrolysis activity"/>
    <property type="evidence" value="ECO:0007669"/>
    <property type="project" value="InterPro"/>
</dbReference>
<dbReference type="PROSITE" id="PS50929">
    <property type="entry name" value="ABC_TM1F"/>
    <property type="match status" value="2"/>
</dbReference>
<keyword evidence="19" id="KW-1185">Reference proteome</keyword>
<protein>
    <recommendedName>
        <fullName evidence="12">ABC-type glutathione-S-conjugate transporter</fullName>
        <ecNumber evidence="12">7.6.2.3</ecNumber>
    </recommendedName>
</protein>
<dbReference type="GO" id="GO:0015431">
    <property type="term" value="F:ABC-type glutathione S-conjugate transporter activity"/>
    <property type="evidence" value="ECO:0007669"/>
    <property type="project" value="UniProtKB-EC"/>
</dbReference>
<dbReference type="InterPro" id="IPR027417">
    <property type="entry name" value="P-loop_NTPase"/>
</dbReference>
<dbReference type="Proteomes" id="UP000887568">
    <property type="component" value="Unplaced"/>
</dbReference>
<feature type="transmembrane region" description="Helical" evidence="15">
    <location>
        <begin position="1128"/>
        <end position="1146"/>
    </location>
</feature>
<dbReference type="InterPro" id="IPR056227">
    <property type="entry name" value="TMD0_ABC"/>
</dbReference>
<feature type="transmembrane region" description="Helical" evidence="15">
    <location>
        <begin position="1152"/>
        <end position="1173"/>
    </location>
</feature>
<dbReference type="FunFam" id="3.40.50.300:FF:002366">
    <property type="entry name" value="Uncharacterized protein"/>
    <property type="match status" value="1"/>
</dbReference>
<evidence type="ECO:0000256" key="8">
    <source>
        <dbReference type="ARBA" id="ARBA00022989"/>
    </source>
</evidence>
<keyword evidence="10" id="KW-0675">Receptor</keyword>
<dbReference type="PANTHER" id="PTHR24223:SF461">
    <property type="entry name" value="ATP-BINDING CASSETTE SUB-FAMILY C MEMBER SUR"/>
    <property type="match status" value="1"/>
</dbReference>
<feature type="transmembrane region" description="Helical" evidence="15">
    <location>
        <begin position="70"/>
        <end position="88"/>
    </location>
</feature>
<dbReference type="InterPro" id="IPR003593">
    <property type="entry name" value="AAA+_ATPase"/>
</dbReference>
<accession>A0A914AYL2</accession>
<feature type="transmembrane region" description="Helical" evidence="15">
    <location>
        <begin position="108"/>
        <end position="126"/>
    </location>
</feature>
<evidence type="ECO:0000313" key="19">
    <source>
        <dbReference type="Proteomes" id="UP000887568"/>
    </source>
</evidence>
<dbReference type="FunFam" id="1.20.1560.10:FF:000010">
    <property type="entry name" value="Multidrug resistance-associated ABC transporter"/>
    <property type="match status" value="1"/>
</dbReference>
<keyword evidence="9 15" id="KW-0472">Membrane</keyword>
<evidence type="ECO:0000256" key="2">
    <source>
        <dbReference type="ARBA" id="ARBA00009726"/>
    </source>
</evidence>
<keyword evidence="4 15" id="KW-0812">Transmembrane</keyword>
<dbReference type="PRINTS" id="PR01092">
    <property type="entry name" value="SULFNYLUREAR"/>
</dbReference>
<evidence type="ECO:0000256" key="6">
    <source>
        <dbReference type="ARBA" id="ARBA00022741"/>
    </source>
</evidence>
<dbReference type="GO" id="GO:0008281">
    <property type="term" value="F:sulfonylurea receptor activity"/>
    <property type="evidence" value="ECO:0007669"/>
    <property type="project" value="InterPro"/>
</dbReference>
<dbReference type="SMART" id="SM00382">
    <property type="entry name" value="AAA"/>
    <property type="match status" value="2"/>
</dbReference>
<name>A0A914AYL2_PATMI</name>
<dbReference type="OrthoDB" id="6500128at2759"/>
<keyword evidence="3" id="KW-0813">Transport</keyword>
<dbReference type="GO" id="GO:0032991">
    <property type="term" value="C:protein-containing complex"/>
    <property type="evidence" value="ECO:0007669"/>
    <property type="project" value="UniProtKB-ARBA"/>
</dbReference>
<dbReference type="InterPro" id="IPR017871">
    <property type="entry name" value="ABC_transporter-like_CS"/>
</dbReference>
<keyword evidence="5" id="KW-0677">Repeat</keyword>
<dbReference type="InterPro" id="IPR011527">
    <property type="entry name" value="ABC1_TM_dom"/>
</dbReference>
<dbReference type="Gene3D" id="1.20.1560.10">
    <property type="entry name" value="ABC transporter type 1, transmembrane domain"/>
    <property type="match status" value="2"/>
</dbReference>
<evidence type="ECO:0000256" key="15">
    <source>
        <dbReference type="SAM" id="Phobius"/>
    </source>
</evidence>
<keyword evidence="6" id="KW-0547">Nucleotide-binding</keyword>
<organism evidence="18 19">
    <name type="scientific">Patiria miniata</name>
    <name type="common">Bat star</name>
    <name type="synonym">Asterina miniata</name>
    <dbReference type="NCBI Taxonomy" id="46514"/>
    <lineage>
        <taxon>Eukaryota</taxon>
        <taxon>Metazoa</taxon>
        <taxon>Echinodermata</taxon>
        <taxon>Eleutherozoa</taxon>
        <taxon>Asterozoa</taxon>
        <taxon>Asteroidea</taxon>
        <taxon>Valvatacea</taxon>
        <taxon>Valvatida</taxon>
        <taxon>Asterinidae</taxon>
        <taxon>Patiria</taxon>
    </lineage>
</organism>
<keyword evidence="7" id="KW-0067">ATP-binding</keyword>
<dbReference type="FunFam" id="1.20.1560.10:FF:000006">
    <property type="entry name" value="ATP-binding cassette, sub-family C (CFTR/MRP), member 9"/>
    <property type="match status" value="1"/>
</dbReference>
<evidence type="ECO:0000259" key="16">
    <source>
        <dbReference type="PROSITE" id="PS50893"/>
    </source>
</evidence>
<feature type="transmembrane region" description="Helical" evidence="15">
    <location>
        <begin position="350"/>
        <end position="372"/>
    </location>
</feature>
<proteinExistence type="inferred from homology"/>
<dbReference type="SUPFAM" id="SSF52540">
    <property type="entry name" value="P-loop containing nucleoside triphosphate hydrolases"/>
    <property type="match status" value="2"/>
</dbReference>
<dbReference type="PROSITE" id="PS00211">
    <property type="entry name" value="ABC_TRANSPORTER_1"/>
    <property type="match status" value="2"/>
</dbReference>
<feature type="compositionally biased region" description="Basic and acidic residues" evidence="14">
    <location>
        <begin position="675"/>
        <end position="687"/>
    </location>
</feature>
<dbReference type="GO" id="GO:0005524">
    <property type="term" value="F:ATP binding"/>
    <property type="evidence" value="ECO:0007669"/>
    <property type="project" value="UniProtKB-KW"/>
</dbReference>
<feature type="transmembrane region" description="Helical" evidence="15">
    <location>
        <begin position="578"/>
        <end position="603"/>
    </location>
</feature>
<evidence type="ECO:0000256" key="4">
    <source>
        <dbReference type="ARBA" id="ARBA00022692"/>
    </source>
</evidence>
<dbReference type="EC" id="7.6.2.3" evidence="12"/>
<evidence type="ECO:0000256" key="13">
    <source>
        <dbReference type="ARBA" id="ARBA00047523"/>
    </source>
</evidence>
<evidence type="ECO:0000256" key="3">
    <source>
        <dbReference type="ARBA" id="ARBA00022448"/>
    </source>
</evidence>
<dbReference type="InterPro" id="IPR050173">
    <property type="entry name" value="ABC_transporter_C-like"/>
</dbReference>
<comment type="subcellular location">
    <subcellularLocation>
        <location evidence="1">Membrane</location>
        <topology evidence="1">Multi-pass membrane protein</topology>
    </subcellularLocation>
</comment>
<feature type="transmembrane region" description="Helical" evidence="15">
    <location>
        <begin position="535"/>
        <end position="558"/>
    </location>
</feature>
<dbReference type="SUPFAM" id="SSF90123">
    <property type="entry name" value="ABC transporter transmembrane region"/>
    <property type="match status" value="2"/>
</dbReference>
<keyword evidence="8 15" id="KW-1133">Transmembrane helix</keyword>
<evidence type="ECO:0000256" key="12">
    <source>
        <dbReference type="ARBA" id="ARBA00024220"/>
    </source>
</evidence>
<dbReference type="GO" id="GO:0006813">
    <property type="term" value="P:potassium ion transport"/>
    <property type="evidence" value="ECO:0007669"/>
    <property type="project" value="InterPro"/>
</dbReference>
<dbReference type="InterPro" id="IPR000388">
    <property type="entry name" value="ABCC8/9"/>
</dbReference>
<evidence type="ECO:0000259" key="17">
    <source>
        <dbReference type="PROSITE" id="PS50929"/>
    </source>
</evidence>
<evidence type="ECO:0000256" key="10">
    <source>
        <dbReference type="ARBA" id="ARBA00023170"/>
    </source>
</evidence>
<evidence type="ECO:0000313" key="18">
    <source>
        <dbReference type="EnsemblMetazoa" id="XP_038068619.1"/>
    </source>
</evidence>
<feature type="transmembrane region" description="Helical" evidence="15">
    <location>
        <begin position="307"/>
        <end position="330"/>
    </location>
</feature>
<evidence type="ECO:0000256" key="1">
    <source>
        <dbReference type="ARBA" id="ARBA00004141"/>
    </source>
</evidence>
<evidence type="ECO:0000256" key="11">
    <source>
        <dbReference type="ARBA" id="ARBA00023180"/>
    </source>
</evidence>
<dbReference type="FunFam" id="3.40.50.300:FF:000163">
    <property type="entry name" value="Multidrug resistance-associated protein member 4"/>
    <property type="match status" value="1"/>
</dbReference>
<feature type="transmembrane region" description="Helical" evidence="15">
    <location>
        <begin position="1062"/>
        <end position="1083"/>
    </location>
</feature>
<feature type="domain" description="ABC transporter" evidence="16">
    <location>
        <begin position="706"/>
        <end position="933"/>
    </location>
</feature>
<feature type="domain" description="ABC transporter" evidence="16">
    <location>
        <begin position="1330"/>
        <end position="1566"/>
    </location>
</feature>
<feature type="transmembrane region" description="Helical" evidence="15">
    <location>
        <begin position="1243"/>
        <end position="1263"/>
    </location>
</feature>